<reference evidence="2 5" key="2">
    <citation type="submission" date="2017-05" db="EMBL/GenBank/DDBJ databases">
        <authorList>
            <person name="Lin X.B."/>
            <person name="Stothard P."/>
            <person name="Tasseva G."/>
            <person name="Walter J."/>
        </authorList>
    </citation>
    <scope>NUCLEOTIDE SEQUENCE [LARGE SCALE GENOMIC DNA]</scope>
    <source>
        <strain evidence="2 5">609u</strain>
    </source>
</reference>
<dbReference type="Gene3D" id="3.40.50.2020">
    <property type="match status" value="1"/>
</dbReference>
<dbReference type="CDD" id="cd06223">
    <property type="entry name" value="PRTases_typeI"/>
    <property type="match status" value="1"/>
</dbReference>
<evidence type="ECO:0000256" key="1">
    <source>
        <dbReference type="ARBA" id="ARBA00008007"/>
    </source>
</evidence>
<proteinExistence type="inferred from homology"/>
<dbReference type="AlphaFoldDB" id="A0A256LFS0"/>
<dbReference type="SUPFAM" id="SSF53271">
    <property type="entry name" value="PRTase-like"/>
    <property type="match status" value="1"/>
</dbReference>
<dbReference type="PANTHER" id="PTHR47505">
    <property type="entry name" value="DNA UTILIZATION PROTEIN YHGH"/>
    <property type="match status" value="1"/>
</dbReference>
<dbReference type="RefSeq" id="WP_094496249.1">
    <property type="nucleotide sequence ID" value="NZ_NGNV01000011.1"/>
</dbReference>
<evidence type="ECO:0000313" key="3">
    <source>
        <dbReference type="EMBL" id="OYR92305.1"/>
    </source>
</evidence>
<dbReference type="InterPro" id="IPR000836">
    <property type="entry name" value="PRTase_dom"/>
</dbReference>
<dbReference type="Proteomes" id="UP000216316">
    <property type="component" value="Unassembled WGS sequence"/>
</dbReference>
<comment type="similarity">
    <text evidence="1">Belongs to the ComF/GntX family.</text>
</comment>
<dbReference type="Proteomes" id="UP000215828">
    <property type="component" value="Unassembled WGS sequence"/>
</dbReference>
<sequence>MSKCLLCNSNFRRQINYEKLLSFTKIKEKYTCNFCLENFAKKSGKLCRGCSKEVKKEGLCSDCLQWQKIYGNNLLDNKSLYKYNDAFHDLMVRYKRYGDYILCHVLVELIDNLPVADYYVPVPSSPSHLERRGFDTIRSIYQNLVPLTNLLIKNDNGKAQGEKNRNERLLTKQTFLAIKKENINGKILLLDDIYTTGRTLYHARDALLEVYSNCEINSFTISR</sequence>
<reference evidence="3 4" key="1">
    <citation type="submission" date="2017-04" db="EMBL/GenBank/DDBJ databases">
        <authorList>
            <person name="Afonso C.L."/>
            <person name="Miller P.J."/>
            <person name="Scott M.A."/>
            <person name="Spackman E."/>
            <person name="Goraichik I."/>
            <person name="Dimitrov K.M."/>
            <person name="Suarez D.L."/>
            <person name="Swayne D.E."/>
        </authorList>
    </citation>
    <scope>NUCLEOTIDE SEQUENCE [LARGE SCALE GENOMIC DNA]</scope>
    <source>
        <strain evidence="3 4">609q</strain>
    </source>
</reference>
<evidence type="ECO:0000313" key="5">
    <source>
        <dbReference type="Proteomes" id="UP000216316"/>
    </source>
</evidence>
<reference evidence="4 5" key="3">
    <citation type="submission" date="2017-09" db="EMBL/GenBank/DDBJ databases">
        <title>Tripartite evolution among Lactobacillus johnsonii, Lactobacillus taiwanensis, Lactobacillus reuteri and their rodent host.</title>
        <authorList>
            <person name="Wang T."/>
            <person name="Knowles S."/>
            <person name="Cheng C."/>
        </authorList>
    </citation>
    <scope>NUCLEOTIDE SEQUENCE [LARGE SCALE GENOMIC DNA]</scope>
    <source>
        <strain evidence="3 4">609q</strain>
        <strain evidence="2 5">609u</strain>
    </source>
</reference>
<organism evidence="3 4">
    <name type="scientific">Lactobacillus taiwanensis</name>
    <dbReference type="NCBI Taxonomy" id="508451"/>
    <lineage>
        <taxon>Bacteria</taxon>
        <taxon>Bacillati</taxon>
        <taxon>Bacillota</taxon>
        <taxon>Bacilli</taxon>
        <taxon>Lactobacillales</taxon>
        <taxon>Lactobacillaceae</taxon>
        <taxon>Lactobacillus</taxon>
    </lineage>
</organism>
<comment type="caution">
    <text evidence="3">The sequence shown here is derived from an EMBL/GenBank/DDBJ whole genome shotgun (WGS) entry which is preliminary data.</text>
</comment>
<evidence type="ECO:0000313" key="4">
    <source>
        <dbReference type="Proteomes" id="UP000215828"/>
    </source>
</evidence>
<evidence type="ECO:0000313" key="2">
    <source>
        <dbReference type="EMBL" id="OYR88339.1"/>
    </source>
</evidence>
<dbReference type="InterPro" id="IPR051910">
    <property type="entry name" value="ComF/GntX_DNA_util-trans"/>
</dbReference>
<protein>
    <submittedName>
        <fullName evidence="3">Competence protein ComF</fullName>
    </submittedName>
</protein>
<dbReference type="EMBL" id="NGNV01000011">
    <property type="protein sequence ID" value="OYR88339.1"/>
    <property type="molecule type" value="Genomic_DNA"/>
</dbReference>
<dbReference type="InterPro" id="IPR029057">
    <property type="entry name" value="PRTase-like"/>
</dbReference>
<gene>
    <name evidence="2" type="ORF">CBF53_03435</name>
    <name evidence="3" type="ORF">CBF70_04605</name>
</gene>
<accession>A0A256LFS0</accession>
<dbReference type="PANTHER" id="PTHR47505:SF1">
    <property type="entry name" value="DNA UTILIZATION PROTEIN YHGH"/>
    <property type="match status" value="1"/>
</dbReference>
<keyword evidence="5" id="KW-1185">Reference proteome</keyword>
<name>A0A256LFS0_9LACO</name>
<dbReference type="EMBL" id="NGNX01000011">
    <property type="protein sequence ID" value="OYR92305.1"/>
    <property type="molecule type" value="Genomic_DNA"/>
</dbReference>